<feature type="domain" description="Rhodanese" evidence="2">
    <location>
        <begin position="159"/>
        <end position="272"/>
    </location>
</feature>
<dbReference type="Gene3D" id="3.40.250.10">
    <property type="entry name" value="Rhodanese-like domain"/>
    <property type="match status" value="2"/>
</dbReference>
<dbReference type="PANTHER" id="PTHR43855">
    <property type="entry name" value="THIOSULFATE SULFURTRANSFERASE"/>
    <property type="match status" value="1"/>
</dbReference>
<accession>A0A1E2UQQ0</accession>
<sequence>MSLQLPLLVQPDDLQNHLSEQAPNLLLVDLCKASTYRELHIPGSVHLAYAAITASDHPTHGLLPEPEQLQQVFADHGIGNETHVIAYDDEGGGNASRLLWTLHAMGHRRYSLLDGGLHAWANEGYPCSREMSSVPSASFQATADESAVASRAYILSRLDSPQLALWDARSRNEFRGLSRFSQFPGHIPGAVHLDWLEVMDRQHNLRLKPKAELEEMLARLGITRDKEVITYCQTHHRSSLTWLVLRYLEFENCKGYPGSWSDWGNRDDTPKAMP</sequence>
<dbReference type="InterPro" id="IPR036873">
    <property type="entry name" value="Rhodanese-like_dom_sf"/>
</dbReference>
<keyword evidence="3" id="KW-0808">Transferase</keyword>
<evidence type="ECO:0000259" key="2">
    <source>
        <dbReference type="PROSITE" id="PS50206"/>
    </source>
</evidence>
<dbReference type="EMBL" id="LVJZ01000003">
    <property type="protein sequence ID" value="ODB97106.1"/>
    <property type="molecule type" value="Genomic_DNA"/>
</dbReference>
<dbReference type="InterPro" id="IPR001763">
    <property type="entry name" value="Rhodanese-like_dom"/>
</dbReference>
<dbReference type="SMART" id="SM00450">
    <property type="entry name" value="RHOD"/>
    <property type="match status" value="2"/>
</dbReference>
<protein>
    <submittedName>
        <fullName evidence="3">Thiosulfate sulfurtransferase</fullName>
    </submittedName>
</protein>
<dbReference type="CDD" id="cd01448">
    <property type="entry name" value="TST_Repeat_1"/>
    <property type="match status" value="1"/>
</dbReference>
<feature type="domain" description="Rhodanese" evidence="2">
    <location>
        <begin position="21"/>
        <end position="129"/>
    </location>
</feature>
<dbReference type="SUPFAM" id="SSF52821">
    <property type="entry name" value="Rhodanese/Cell cycle control phosphatase"/>
    <property type="match status" value="2"/>
</dbReference>
<proteinExistence type="predicted"/>
<organism evidence="3 4">
    <name type="scientific">Candidatus Thiodiazotropha endoloripes</name>
    <dbReference type="NCBI Taxonomy" id="1818881"/>
    <lineage>
        <taxon>Bacteria</taxon>
        <taxon>Pseudomonadati</taxon>
        <taxon>Pseudomonadota</taxon>
        <taxon>Gammaproteobacteria</taxon>
        <taxon>Chromatiales</taxon>
        <taxon>Sedimenticolaceae</taxon>
        <taxon>Candidatus Thiodiazotropha</taxon>
    </lineage>
</organism>
<reference evidence="3 4" key="1">
    <citation type="submission" date="2016-03" db="EMBL/GenBank/DDBJ databases">
        <title>Chemosynthetic sulphur-oxidizing symbionts of marine invertebrate animals are capable of nitrogen fixation.</title>
        <authorList>
            <person name="Petersen J.M."/>
            <person name="Kemper A."/>
            <person name="Gruber-Vodicka H."/>
            <person name="Cardini U."/>
            <person name="Geest Mvander."/>
            <person name="Kleiner M."/>
            <person name="Bulgheresi S."/>
            <person name="Fussmann M."/>
            <person name="Herbold C."/>
            <person name="Seah B.K.B."/>
            <person name="Antony C.Paul."/>
            <person name="Liu D."/>
            <person name="Belitz A."/>
            <person name="Weber M."/>
        </authorList>
    </citation>
    <scope>NUCLEOTIDE SEQUENCE [LARGE SCALE GENOMIC DNA]</scope>
    <source>
        <strain evidence="3">G_D</strain>
    </source>
</reference>
<keyword evidence="4" id="KW-1185">Reference proteome</keyword>
<dbReference type="GO" id="GO:0016740">
    <property type="term" value="F:transferase activity"/>
    <property type="evidence" value="ECO:0007669"/>
    <property type="project" value="UniProtKB-KW"/>
</dbReference>
<dbReference type="PANTHER" id="PTHR43855:SF1">
    <property type="entry name" value="THIOSULFATE SULFURTRANSFERASE"/>
    <property type="match status" value="1"/>
</dbReference>
<evidence type="ECO:0000256" key="1">
    <source>
        <dbReference type="ARBA" id="ARBA00022737"/>
    </source>
</evidence>
<dbReference type="CDD" id="cd01449">
    <property type="entry name" value="TST_Repeat_2"/>
    <property type="match status" value="1"/>
</dbReference>
<dbReference type="RefSeq" id="WP_069024435.1">
    <property type="nucleotide sequence ID" value="NZ_LVJZ01000003.1"/>
</dbReference>
<evidence type="ECO:0000313" key="3">
    <source>
        <dbReference type="EMBL" id="ODB97106.1"/>
    </source>
</evidence>
<dbReference type="Proteomes" id="UP000094849">
    <property type="component" value="Unassembled WGS sequence"/>
</dbReference>
<dbReference type="PROSITE" id="PS50206">
    <property type="entry name" value="RHODANESE_3"/>
    <property type="match status" value="2"/>
</dbReference>
<dbReference type="AlphaFoldDB" id="A0A1E2UQQ0"/>
<keyword evidence="1" id="KW-0677">Repeat</keyword>
<dbReference type="STRING" id="1818881.A3196_10220"/>
<name>A0A1E2UQQ0_9GAMM</name>
<gene>
    <name evidence="3" type="ORF">A3196_10220</name>
</gene>
<dbReference type="Pfam" id="PF00581">
    <property type="entry name" value="Rhodanese"/>
    <property type="match status" value="2"/>
</dbReference>
<comment type="caution">
    <text evidence="3">The sequence shown here is derived from an EMBL/GenBank/DDBJ whole genome shotgun (WGS) entry which is preliminary data.</text>
</comment>
<evidence type="ECO:0000313" key="4">
    <source>
        <dbReference type="Proteomes" id="UP000094849"/>
    </source>
</evidence>
<dbReference type="InterPro" id="IPR051126">
    <property type="entry name" value="Thiosulfate_sulfurtransferase"/>
</dbReference>